<evidence type="ECO:0000313" key="5">
    <source>
        <dbReference type="EMBL" id="THV61437.1"/>
    </source>
</evidence>
<keyword evidence="1" id="KW-0805">Transcription regulation</keyword>
<dbReference type="PANTHER" id="PTHR43280:SF2">
    <property type="entry name" value="HTH-TYPE TRANSCRIPTIONAL REGULATOR EXSA"/>
    <property type="match status" value="1"/>
</dbReference>
<dbReference type="PROSITE" id="PS00041">
    <property type="entry name" value="HTH_ARAC_FAMILY_1"/>
    <property type="match status" value="1"/>
</dbReference>
<proteinExistence type="predicted"/>
<feature type="domain" description="HTH araC/xylS-type" evidence="4">
    <location>
        <begin position="181"/>
        <end position="278"/>
    </location>
</feature>
<comment type="caution">
    <text evidence="5">The sequence shown here is derived from an EMBL/GenBank/DDBJ whole genome shotgun (WGS) entry which is preliminary data.</text>
</comment>
<dbReference type="GO" id="GO:0003700">
    <property type="term" value="F:DNA-binding transcription factor activity"/>
    <property type="evidence" value="ECO:0007669"/>
    <property type="project" value="InterPro"/>
</dbReference>
<dbReference type="Proteomes" id="UP000310406">
    <property type="component" value="Unassembled WGS sequence"/>
</dbReference>
<dbReference type="PRINTS" id="PR00032">
    <property type="entry name" value="HTHARAC"/>
</dbReference>
<dbReference type="InterPro" id="IPR020449">
    <property type="entry name" value="Tscrpt_reg_AraC-type_HTH"/>
</dbReference>
<dbReference type="AlphaFoldDB" id="A0A4S8RRT8"/>
<dbReference type="GO" id="GO:0043565">
    <property type="term" value="F:sequence-specific DNA binding"/>
    <property type="evidence" value="ECO:0007669"/>
    <property type="project" value="InterPro"/>
</dbReference>
<dbReference type="InterPro" id="IPR018060">
    <property type="entry name" value="HTH_AraC"/>
</dbReference>
<name>A0A4S8RRT8_9FLAO</name>
<evidence type="ECO:0000256" key="2">
    <source>
        <dbReference type="ARBA" id="ARBA00023125"/>
    </source>
</evidence>
<keyword evidence="2" id="KW-0238">DNA-binding</keyword>
<dbReference type="SUPFAM" id="SSF46689">
    <property type="entry name" value="Homeodomain-like"/>
    <property type="match status" value="2"/>
</dbReference>
<dbReference type="EMBL" id="SNTZ01000001">
    <property type="protein sequence ID" value="THV61437.1"/>
    <property type="molecule type" value="Genomic_DNA"/>
</dbReference>
<dbReference type="Pfam" id="PF12833">
    <property type="entry name" value="HTH_18"/>
    <property type="match status" value="1"/>
</dbReference>
<dbReference type="RefSeq" id="WP_136565215.1">
    <property type="nucleotide sequence ID" value="NZ_SNTZ01000001.1"/>
</dbReference>
<evidence type="ECO:0000256" key="1">
    <source>
        <dbReference type="ARBA" id="ARBA00023015"/>
    </source>
</evidence>
<dbReference type="InterPro" id="IPR018062">
    <property type="entry name" value="HTH_AraC-typ_CS"/>
</dbReference>
<gene>
    <name evidence="5" type="ORF">EZV76_03670</name>
</gene>
<dbReference type="OrthoDB" id="1410704at2"/>
<evidence type="ECO:0000313" key="6">
    <source>
        <dbReference type="Proteomes" id="UP000310406"/>
    </source>
</evidence>
<dbReference type="PANTHER" id="PTHR43280">
    <property type="entry name" value="ARAC-FAMILY TRANSCRIPTIONAL REGULATOR"/>
    <property type="match status" value="1"/>
</dbReference>
<keyword evidence="3" id="KW-0804">Transcription</keyword>
<reference evidence="5 6" key="1">
    <citation type="submission" date="2019-03" db="EMBL/GenBank/DDBJ databases">
        <title>Muricauda SCR12 sp.nov, a marine bacterium isolated from Pacific Ocean:the Okinawa trough.</title>
        <authorList>
            <person name="Liu L."/>
        </authorList>
    </citation>
    <scope>NUCLEOTIDE SEQUENCE [LARGE SCALE GENOMIC DNA]</scope>
    <source>
        <strain evidence="5 6">SCR12</strain>
    </source>
</reference>
<dbReference type="InterPro" id="IPR009057">
    <property type="entry name" value="Homeodomain-like_sf"/>
</dbReference>
<dbReference type="Gene3D" id="1.10.10.60">
    <property type="entry name" value="Homeodomain-like"/>
    <property type="match status" value="2"/>
</dbReference>
<accession>A0A4S8RRT8</accession>
<keyword evidence="6" id="KW-1185">Reference proteome</keyword>
<dbReference type="SMART" id="SM00342">
    <property type="entry name" value="HTH_ARAC"/>
    <property type="match status" value="1"/>
</dbReference>
<dbReference type="PROSITE" id="PS01124">
    <property type="entry name" value="HTH_ARAC_FAMILY_2"/>
    <property type="match status" value="1"/>
</dbReference>
<evidence type="ECO:0000259" key="4">
    <source>
        <dbReference type="PROSITE" id="PS01124"/>
    </source>
</evidence>
<sequence>MKIQLENIQPNDKSSFHLLHNPKLNDLFFWHFHPEFELVYIEGANGKRHVGQHTSNFKGSDLVLIGSNIPHLNFDYGIKTTYHKEVLHISASFKEKVFAEIEELEDVYELLEKSQHGIAFFGETKETIGNIMKQLQAMDRFGQFLKILQLLKILAQSKEFELLHSNPIINDKANKQQQRLQRVYSYIDEHYSKKIALDDVAESVNLGKEAFCRYFKRNTGSTFTHFLNQYRITQAKRLLLTGKNVSEACYECGFESLSYFNRTFKKVSGENPSSYRNAHV</sequence>
<organism evidence="5 6">
    <name type="scientific">Flagellimonas alvinocaridis</name>
    <dbReference type="NCBI Taxonomy" id="2530200"/>
    <lineage>
        <taxon>Bacteria</taxon>
        <taxon>Pseudomonadati</taxon>
        <taxon>Bacteroidota</taxon>
        <taxon>Flavobacteriia</taxon>
        <taxon>Flavobacteriales</taxon>
        <taxon>Flavobacteriaceae</taxon>
        <taxon>Flagellimonas</taxon>
    </lineage>
</organism>
<evidence type="ECO:0000256" key="3">
    <source>
        <dbReference type="ARBA" id="ARBA00023163"/>
    </source>
</evidence>
<protein>
    <submittedName>
        <fullName evidence="5">AraC family transcriptional regulator</fullName>
    </submittedName>
</protein>